<accession>A0ABY4IMT8</accession>
<comment type="subcellular location">
    <subcellularLocation>
        <location evidence="1">Cell membrane</location>
        <topology evidence="1">Multi-pass membrane protein</topology>
    </subcellularLocation>
</comment>
<evidence type="ECO:0000256" key="6">
    <source>
        <dbReference type="SAM" id="Phobius"/>
    </source>
</evidence>
<keyword evidence="4 6" id="KW-1133">Transmembrane helix</keyword>
<organism evidence="8 9">
    <name type="scientific">Microbacterium galbinum</name>
    <dbReference type="NCBI Taxonomy" id="2851646"/>
    <lineage>
        <taxon>Bacteria</taxon>
        <taxon>Bacillati</taxon>
        <taxon>Actinomycetota</taxon>
        <taxon>Actinomycetes</taxon>
        <taxon>Micrococcales</taxon>
        <taxon>Microbacteriaceae</taxon>
        <taxon>Microbacterium</taxon>
    </lineage>
</organism>
<evidence type="ECO:0000256" key="4">
    <source>
        <dbReference type="ARBA" id="ARBA00022989"/>
    </source>
</evidence>
<feature type="domain" description="Cardiolipin synthase N-terminal" evidence="7">
    <location>
        <begin position="26"/>
        <end position="64"/>
    </location>
</feature>
<sequence length="79" mass="8689">MDANPLIPTAYDVIFFALWVAAMVYTVVALVSAVRDRRVSGIRFLLWFLVIALVPVIGPTAWFVRRAREGEQAPGAAAD</sequence>
<proteinExistence type="predicted"/>
<reference evidence="8 9" key="1">
    <citation type="submission" date="2021-06" db="EMBL/GenBank/DDBJ databases">
        <title>Genome-based taxonomic framework of Microbacterium strains isolated from marine environment, the description of four new species and reclassification of four preexisting species.</title>
        <authorList>
            <person name="Lee S.D."/>
            <person name="Kim S.-M."/>
            <person name="Byeon Y.-S."/>
            <person name="Yang H.L."/>
            <person name="Kim I.S."/>
        </authorList>
    </citation>
    <scope>NUCLEOTIDE SEQUENCE [LARGE SCALE GENOMIC DNA]</scope>
    <source>
        <strain evidence="8 9">SSW1-36</strain>
    </source>
</reference>
<dbReference type="Proteomes" id="UP000831963">
    <property type="component" value="Chromosome"/>
</dbReference>
<evidence type="ECO:0000256" key="3">
    <source>
        <dbReference type="ARBA" id="ARBA00022692"/>
    </source>
</evidence>
<keyword evidence="2" id="KW-1003">Cell membrane</keyword>
<evidence type="ECO:0000256" key="2">
    <source>
        <dbReference type="ARBA" id="ARBA00022475"/>
    </source>
</evidence>
<evidence type="ECO:0000313" key="9">
    <source>
        <dbReference type="Proteomes" id="UP000831963"/>
    </source>
</evidence>
<evidence type="ECO:0000259" key="7">
    <source>
        <dbReference type="Pfam" id="PF13396"/>
    </source>
</evidence>
<name>A0ABY4IMT8_9MICO</name>
<keyword evidence="3 6" id="KW-0812">Transmembrane</keyword>
<dbReference type="RefSeq" id="WP_247957184.1">
    <property type="nucleotide sequence ID" value="NZ_CP078077.1"/>
</dbReference>
<dbReference type="InterPro" id="IPR027379">
    <property type="entry name" value="CLS_N"/>
</dbReference>
<keyword evidence="5 6" id="KW-0472">Membrane</keyword>
<protein>
    <submittedName>
        <fullName evidence="8">PLDc N-terminal domain-containing protein</fullName>
    </submittedName>
</protein>
<dbReference type="Pfam" id="PF13396">
    <property type="entry name" value="PLDc_N"/>
    <property type="match status" value="1"/>
</dbReference>
<feature type="transmembrane region" description="Helical" evidence="6">
    <location>
        <begin position="44"/>
        <end position="64"/>
    </location>
</feature>
<evidence type="ECO:0000313" key="8">
    <source>
        <dbReference type="EMBL" id="UPL14043.1"/>
    </source>
</evidence>
<evidence type="ECO:0000256" key="5">
    <source>
        <dbReference type="ARBA" id="ARBA00023136"/>
    </source>
</evidence>
<dbReference type="EMBL" id="CP078077">
    <property type="protein sequence ID" value="UPL14043.1"/>
    <property type="molecule type" value="Genomic_DNA"/>
</dbReference>
<gene>
    <name evidence="8" type="ORF">KV396_05935</name>
</gene>
<feature type="transmembrane region" description="Helical" evidence="6">
    <location>
        <begin position="13"/>
        <end position="32"/>
    </location>
</feature>
<keyword evidence="9" id="KW-1185">Reference proteome</keyword>
<evidence type="ECO:0000256" key="1">
    <source>
        <dbReference type="ARBA" id="ARBA00004651"/>
    </source>
</evidence>